<comment type="subcellular location">
    <subcellularLocation>
        <location evidence="1">Secreted</location>
    </subcellularLocation>
</comment>
<reference evidence="9" key="1">
    <citation type="journal article" date="2007" name="Nature">
        <title>The grapevine genome sequence suggests ancestral hexaploidization in major angiosperm phyla.</title>
        <authorList>
            <consortium name="The French-Italian Public Consortium for Grapevine Genome Characterization."/>
            <person name="Jaillon O."/>
            <person name="Aury J.-M."/>
            <person name="Noel B."/>
            <person name="Policriti A."/>
            <person name="Clepet C."/>
            <person name="Casagrande A."/>
            <person name="Choisne N."/>
            <person name="Aubourg S."/>
            <person name="Vitulo N."/>
            <person name="Jubin C."/>
            <person name="Vezzi A."/>
            <person name="Legeai F."/>
            <person name="Hugueney P."/>
            <person name="Dasilva C."/>
            <person name="Horner D."/>
            <person name="Mica E."/>
            <person name="Jublot D."/>
            <person name="Poulain J."/>
            <person name="Bruyere C."/>
            <person name="Billault A."/>
            <person name="Segurens B."/>
            <person name="Gouyvenoux M."/>
            <person name="Ugarte E."/>
            <person name="Cattonaro F."/>
            <person name="Anthouard V."/>
            <person name="Vico V."/>
            <person name="Del Fabbro C."/>
            <person name="Alaux M."/>
            <person name="Di Gaspero G."/>
            <person name="Dumas V."/>
            <person name="Felice N."/>
            <person name="Paillard S."/>
            <person name="Juman I."/>
            <person name="Moroldo M."/>
            <person name="Scalabrin S."/>
            <person name="Canaguier A."/>
            <person name="Le Clainche I."/>
            <person name="Malacrida G."/>
            <person name="Durand E."/>
            <person name="Pesole G."/>
            <person name="Laucou V."/>
            <person name="Chatelet P."/>
            <person name="Merdinoglu D."/>
            <person name="Delledonne M."/>
            <person name="Pezzotti M."/>
            <person name="Lecharny A."/>
            <person name="Scarpelli C."/>
            <person name="Artiguenave F."/>
            <person name="Pe M.E."/>
            <person name="Valle G."/>
            <person name="Morgante M."/>
            <person name="Caboche M."/>
            <person name="Adam-Blondon A.-F."/>
            <person name="Weissenbach J."/>
            <person name="Quetier F."/>
            <person name="Wincker P."/>
        </authorList>
    </citation>
    <scope>NUCLEOTIDE SEQUENCE [LARGE SCALE GENOMIC DNA]</scope>
    <source>
        <strain evidence="9">cv. Pinot noir / PN40024</strain>
    </source>
</reference>
<dbReference type="FunCoup" id="F6GZ81">
    <property type="interactions" value="107"/>
</dbReference>
<dbReference type="PROSITE" id="PS51473">
    <property type="entry name" value="GNK2"/>
    <property type="match status" value="2"/>
</dbReference>
<dbReference type="InterPro" id="IPR002902">
    <property type="entry name" value="GNK2"/>
</dbReference>
<dbReference type="PANTHER" id="PTHR32411">
    <property type="entry name" value="CYSTEINE-RICH REPEAT SECRETORY PROTEIN 38-RELATED"/>
    <property type="match status" value="1"/>
</dbReference>
<evidence type="ECO:0000313" key="9">
    <source>
        <dbReference type="Proteomes" id="UP000009183"/>
    </source>
</evidence>
<evidence type="ECO:0000256" key="6">
    <source>
        <dbReference type="SAM" id="SignalP"/>
    </source>
</evidence>
<keyword evidence="4" id="KW-0677">Repeat</keyword>
<dbReference type="Proteomes" id="UP000009183">
    <property type="component" value="Chromosome 7, unordered"/>
</dbReference>
<gene>
    <name evidence="8" type="ordered locus">VIT_07s0141g00840</name>
</gene>
<dbReference type="GO" id="GO:0005576">
    <property type="term" value="C:extracellular region"/>
    <property type="evidence" value="ECO:0007669"/>
    <property type="project" value="UniProtKB-SubCell"/>
</dbReference>
<proteinExistence type="inferred from homology"/>
<evidence type="ECO:0000256" key="1">
    <source>
        <dbReference type="ARBA" id="ARBA00004613"/>
    </source>
</evidence>
<feature type="domain" description="Gnk2-homologous" evidence="7">
    <location>
        <begin position="131"/>
        <end position="237"/>
    </location>
</feature>
<protein>
    <recommendedName>
        <fullName evidence="7">Gnk2-homologous domain-containing protein</fullName>
    </recommendedName>
</protein>
<dbReference type="AlphaFoldDB" id="F6GZ81"/>
<keyword evidence="3 6" id="KW-0732">Signal</keyword>
<dbReference type="PANTHER" id="PTHR32411:SF55">
    <property type="entry name" value="CYSTEINE-RICH REPEAT SECRETORY PROTEIN 55"/>
    <property type="match status" value="1"/>
</dbReference>
<dbReference type="EMBL" id="FN594991">
    <property type="protein sequence ID" value="CCB45267.1"/>
    <property type="molecule type" value="Genomic_DNA"/>
</dbReference>
<name>F6GZ81_VITVI</name>
<dbReference type="CDD" id="cd23509">
    <property type="entry name" value="Gnk2-like"/>
    <property type="match status" value="2"/>
</dbReference>
<dbReference type="Pfam" id="PF01657">
    <property type="entry name" value="Stress-antifung"/>
    <property type="match status" value="2"/>
</dbReference>
<comment type="similarity">
    <text evidence="5">Belongs to the cysteine-rich repeat secretory protein family.</text>
</comment>
<keyword evidence="9" id="KW-1185">Reference proteome</keyword>
<dbReference type="eggNOG" id="ENOG502QT6G">
    <property type="taxonomic scope" value="Eukaryota"/>
</dbReference>
<evidence type="ECO:0000256" key="4">
    <source>
        <dbReference type="ARBA" id="ARBA00022737"/>
    </source>
</evidence>
<dbReference type="InterPro" id="IPR050581">
    <property type="entry name" value="CRR_secretory_protein"/>
</dbReference>
<sequence>MTLSHHLLLLGVLSLWHCSADSADPLGVFCNKDTNIGSGNASADFDDLSVQLVSKASTNGFVAISFGSGQYLVHGLAQCRGDVGKEGCSTCIQDAAKQIRTRCPNKADARILFDYCFLRYSDKDFIGKVDTGFGIFLRHGAKVTETERFNEELGKLMEKIRSQAVEPQNAGLGKGQTKLTPFVTLYALVQCTRDLSPLSCAQCLAIAVGNFSDFCYNMKGCRVLYSSCYARYELYPVSFRLGSALMWVLPSLPILQQEEVNATSILTIDNED</sequence>
<dbReference type="PaxDb" id="29760-VIT_07s0141g00840.t01"/>
<dbReference type="HOGENOM" id="CLU_000288_35_0_1"/>
<evidence type="ECO:0000313" key="8">
    <source>
        <dbReference type="EMBL" id="CCB45267.1"/>
    </source>
</evidence>
<dbReference type="InterPro" id="IPR038408">
    <property type="entry name" value="GNK2_sf"/>
</dbReference>
<evidence type="ECO:0000256" key="3">
    <source>
        <dbReference type="ARBA" id="ARBA00022729"/>
    </source>
</evidence>
<evidence type="ECO:0000259" key="7">
    <source>
        <dbReference type="PROSITE" id="PS51473"/>
    </source>
</evidence>
<accession>F6GZ81</accession>
<feature type="signal peptide" evidence="6">
    <location>
        <begin position="1"/>
        <end position="20"/>
    </location>
</feature>
<feature type="chain" id="PRO_5003340485" description="Gnk2-homologous domain-containing protein" evidence="6">
    <location>
        <begin position="21"/>
        <end position="272"/>
    </location>
</feature>
<dbReference type="Gene3D" id="3.30.430.20">
    <property type="entry name" value="Gnk2 domain, C-X8-C-X2-C motif"/>
    <property type="match status" value="2"/>
</dbReference>
<feature type="domain" description="Gnk2-homologous" evidence="7">
    <location>
        <begin position="23"/>
        <end position="125"/>
    </location>
</feature>
<keyword evidence="2" id="KW-0964">Secreted</keyword>
<evidence type="ECO:0000256" key="2">
    <source>
        <dbReference type="ARBA" id="ARBA00022525"/>
    </source>
</evidence>
<organism evidence="8 9">
    <name type="scientific">Vitis vinifera</name>
    <name type="common">Grape</name>
    <dbReference type="NCBI Taxonomy" id="29760"/>
    <lineage>
        <taxon>Eukaryota</taxon>
        <taxon>Viridiplantae</taxon>
        <taxon>Streptophyta</taxon>
        <taxon>Embryophyta</taxon>
        <taxon>Tracheophyta</taxon>
        <taxon>Spermatophyta</taxon>
        <taxon>Magnoliopsida</taxon>
        <taxon>eudicotyledons</taxon>
        <taxon>Gunneridae</taxon>
        <taxon>Pentapetalae</taxon>
        <taxon>rosids</taxon>
        <taxon>Vitales</taxon>
        <taxon>Vitaceae</taxon>
        <taxon>Viteae</taxon>
        <taxon>Vitis</taxon>
    </lineage>
</organism>
<dbReference type="InParanoid" id="F6GZ81"/>
<evidence type="ECO:0000256" key="5">
    <source>
        <dbReference type="ARBA" id="ARBA00038515"/>
    </source>
</evidence>